<dbReference type="Proteomes" id="UP000800041">
    <property type="component" value="Unassembled WGS sequence"/>
</dbReference>
<accession>A0A6G1GUE4</accession>
<name>A0A6G1GUE4_9PEZI</name>
<protein>
    <submittedName>
        <fullName evidence="2">Uncharacterized protein</fullName>
    </submittedName>
</protein>
<dbReference type="AlphaFoldDB" id="A0A6G1GUE4"/>
<reference evidence="2" key="1">
    <citation type="journal article" date="2020" name="Stud. Mycol.">
        <title>101 Dothideomycetes genomes: a test case for predicting lifestyles and emergence of pathogens.</title>
        <authorList>
            <person name="Haridas S."/>
            <person name="Albert R."/>
            <person name="Binder M."/>
            <person name="Bloem J."/>
            <person name="Labutti K."/>
            <person name="Salamov A."/>
            <person name="Andreopoulos B."/>
            <person name="Baker S."/>
            <person name="Barry K."/>
            <person name="Bills G."/>
            <person name="Bluhm B."/>
            <person name="Cannon C."/>
            <person name="Castanera R."/>
            <person name="Culley D."/>
            <person name="Daum C."/>
            <person name="Ezra D."/>
            <person name="Gonzalez J."/>
            <person name="Henrissat B."/>
            <person name="Kuo A."/>
            <person name="Liang C."/>
            <person name="Lipzen A."/>
            <person name="Lutzoni F."/>
            <person name="Magnuson J."/>
            <person name="Mondo S."/>
            <person name="Nolan M."/>
            <person name="Ohm R."/>
            <person name="Pangilinan J."/>
            <person name="Park H.-J."/>
            <person name="Ramirez L."/>
            <person name="Alfaro M."/>
            <person name="Sun H."/>
            <person name="Tritt A."/>
            <person name="Yoshinaga Y."/>
            <person name="Zwiers L.-H."/>
            <person name="Turgeon B."/>
            <person name="Goodwin S."/>
            <person name="Spatafora J."/>
            <person name="Crous P."/>
            <person name="Grigoriev I."/>
        </authorList>
    </citation>
    <scope>NUCLEOTIDE SEQUENCE</scope>
    <source>
        <strain evidence="2">CBS 113979</strain>
    </source>
</reference>
<keyword evidence="1" id="KW-0812">Transmembrane</keyword>
<gene>
    <name evidence="2" type="ORF">K402DRAFT_143944</name>
</gene>
<evidence type="ECO:0000313" key="3">
    <source>
        <dbReference type="Proteomes" id="UP000800041"/>
    </source>
</evidence>
<keyword evidence="1" id="KW-0472">Membrane</keyword>
<proteinExistence type="predicted"/>
<evidence type="ECO:0000313" key="2">
    <source>
        <dbReference type="EMBL" id="KAF1984432.1"/>
    </source>
</evidence>
<sequence>MLRSKKAGAWFSCLLFRKETVPKNHVILTTHPQATATATSNFTCHYMRFQACCCTIGPDHNIGNLQYQIHALSNFLLIGRKRKAGIPLPQPAPHQDQDPAAAGPCRRSLGAKKAFACMTWRQVASRSALIFFGACKFLGPCLVLFFVELLDLGSL</sequence>
<organism evidence="2 3">
    <name type="scientific">Aulographum hederae CBS 113979</name>
    <dbReference type="NCBI Taxonomy" id="1176131"/>
    <lineage>
        <taxon>Eukaryota</taxon>
        <taxon>Fungi</taxon>
        <taxon>Dikarya</taxon>
        <taxon>Ascomycota</taxon>
        <taxon>Pezizomycotina</taxon>
        <taxon>Dothideomycetes</taxon>
        <taxon>Pleosporomycetidae</taxon>
        <taxon>Aulographales</taxon>
        <taxon>Aulographaceae</taxon>
    </lineage>
</organism>
<feature type="transmembrane region" description="Helical" evidence="1">
    <location>
        <begin position="128"/>
        <end position="147"/>
    </location>
</feature>
<evidence type="ECO:0000256" key="1">
    <source>
        <dbReference type="SAM" id="Phobius"/>
    </source>
</evidence>
<keyword evidence="1" id="KW-1133">Transmembrane helix</keyword>
<dbReference type="EMBL" id="ML977168">
    <property type="protein sequence ID" value="KAF1984432.1"/>
    <property type="molecule type" value="Genomic_DNA"/>
</dbReference>
<keyword evidence="3" id="KW-1185">Reference proteome</keyword>